<dbReference type="SUPFAM" id="SSF55136">
    <property type="entry name" value="Probable bacterial effector-binding domain"/>
    <property type="match status" value="1"/>
</dbReference>
<dbReference type="Gene3D" id="3.20.80.10">
    <property type="entry name" value="Regulatory factor, effector binding domain"/>
    <property type="match status" value="1"/>
</dbReference>
<evidence type="ECO:0000259" key="1">
    <source>
        <dbReference type="SMART" id="SM00871"/>
    </source>
</evidence>
<gene>
    <name evidence="2" type="ORF">E6K79_05050</name>
</gene>
<dbReference type="InterPro" id="IPR010499">
    <property type="entry name" value="AraC_E-bd"/>
</dbReference>
<proteinExistence type="predicted"/>
<dbReference type="InterPro" id="IPR011256">
    <property type="entry name" value="Reg_factor_effector_dom_sf"/>
</dbReference>
<evidence type="ECO:0000313" key="3">
    <source>
        <dbReference type="Proteomes" id="UP000317691"/>
    </source>
</evidence>
<dbReference type="Pfam" id="PF06445">
    <property type="entry name" value="GyrI-like"/>
    <property type="match status" value="1"/>
</dbReference>
<dbReference type="Proteomes" id="UP000317691">
    <property type="component" value="Unassembled WGS sequence"/>
</dbReference>
<feature type="domain" description="AraC effector-binding" evidence="1">
    <location>
        <begin position="3"/>
        <end position="153"/>
    </location>
</feature>
<sequence>MLDTPRITKTTPRITASIHMTIPRAEMPKVFGPGVGELMAAIAAQGIEPAGPVFTHHLKMAPDIFDFELSVPVSRPVVAAGRVKPTVWPAMRVAQTVYQGPYEGLPAAWREFMGWISAEGHTPGPDLWECYITHPDSNPDPATWRTELNRPLAD</sequence>
<comment type="caution">
    <text evidence="2">The sequence shown here is derived from an EMBL/GenBank/DDBJ whole genome shotgun (WGS) entry which is preliminary data.</text>
</comment>
<evidence type="ECO:0000313" key="2">
    <source>
        <dbReference type="EMBL" id="TMQ65422.1"/>
    </source>
</evidence>
<accession>A0A538TP66</accession>
<dbReference type="SMART" id="SM00871">
    <property type="entry name" value="AraC_E_bind"/>
    <property type="match status" value="1"/>
</dbReference>
<name>A0A538TP66_UNCEI</name>
<reference evidence="2 3" key="1">
    <citation type="journal article" date="2019" name="Nat. Microbiol.">
        <title>Mediterranean grassland soil C-N compound turnover is dependent on rainfall and depth, and is mediated by genomically divergent microorganisms.</title>
        <authorList>
            <person name="Diamond S."/>
            <person name="Andeer P.F."/>
            <person name="Li Z."/>
            <person name="Crits-Christoph A."/>
            <person name="Burstein D."/>
            <person name="Anantharaman K."/>
            <person name="Lane K.R."/>
            <person name="Thomas B.C."/>
            <person name="Pan C."/>
            <person name="Northen T.R."/>
            <person name="Banfield J.F."/>
        </authorList>
    </citation>
    <scope>NUCLEOTIDE SEQUENCE [LARGE SCALE GENOMIC DNA]</scope>
    <source>
        <strain evidence="2">WS_9</strain>
    </source>
</reference>
<protein>
    <submittedName>
        <fullName evidence="2">AraC family transcriptional regulator</fullName>
    </submittedName>
</protein>
<dbReference type="EMBL" id="VBOZ01000013">
    <property type="protein sequence ID" value="TMQ65422.1"/>
    <property type="molecule type" value="Genomic_DNA"/>
</dbReference>
<dbReference type="InterPro" id="IPR029442">
    <property type="entry name" value="GyrI-like"/>
</dbReference>
<organism evidence="2 3">
    <name type="scientific">Eiseniibacteriota bacterium</name>
    <dbReference type="NCBI Taxonomy" id="2212470"/>
    <lineage>
        <taxon>Bacteria</taxon>
        <taxon>Candidatus Eiseniibacteriota</taxon>
    </lineage>
</organism>
<dbReference type="AlphaFoldDB" id="A0A538TP66"/>